<sequence length="317" mass="33939">MPGIEVLRPAAERQHAFVRLFGADPQQGLARPSSVLASRLARGAPCRGPGRTGGAEESLDGRVAVRGRPPDGGQRVQRLDRGAAQVGVRGGGVRGDEQGGGGPWGLDRAERAHDAYREIGQTPLQRGQEGRHGVRGPQRGKGASSTRTVQYPRPGGNRSHRSTRPRTASGPPMAGRASHATSSSRRGGTVKPLGRVQHVVDHPFRPGASGPKPKPHRLRLRRDRCRSGSPSRSGYMTRRNPYTGRRSARAAAGSRVDPVQACGPTGVPRRCQSRRKYIAPEGSRPTDTLWAPLTGRTDPGSRRLRLFRGIPGTEGAQ</sequence>
<keyword evidence="3" id="KW-1185">Reference proteome</keyword>
<name>A0A7X0HN75_9ACTN</name>
<feature type="compositionally biased region" description="Gly residues" evidence="1">
    <location>
        <begin position="88"/>
        <end position="104"/>
    </location>
</feature>
<feature type="region of interest" description="Disordered" evidence="1">
    <location>
        <begin position="120"/>
        <end position="317"/>
    </location>
</feature>
<dbReference type="AlphaFoldDB" id="A0A7X0HN75"/>
<proteinExistence type="predicted"/>
<comment type="caution">
    <text evidence="2">The sequence shown here is derived from an EMBL/GenBank/DDBJ whole genome shotgun (WGS) entry which is preliminary data.</text>
</comment>
<dbReference type="EMBL" id="JACHEM010000022">
    <property type="protein sequence ID" value="MBB6439462.1"/>
    <property type="molecule type" value="Genomic_DNA"/>
</dbReference>
<feature type="compositionally biased region" description="Basic residues" evidence="1">
    <location>
        <begin position="213"/>
        <end position="224"/>
    </location>
</feature>
<evidence type="ECO:0000313" key="2">
    <source>
        <dbReference type="EMBL" id="MBB6439462.1"/>
    </source>
</evidence>
<organism evidence="2 3">
    <name type="scientific">Streptomyces candidus</name>
    <dbReference type="NCBI Taxonomy" id="67283"/>
    <lineage>
        <taxon>Bacteria</taxon>
        <taxon>Bacillati</taxon>
        <taxon>Actinomycetota</taxon>
        <taxon>Actinomycetes</taxon>
        <taxon>Kitasatosporales</taxon>
        <taxon>Streptomycetaceae</taxon>
        <taxon>Streptomyces</taxon>
    </lineage>
</organism>
<evidence type="ECO:0000256" key="1">
    <source>
        <dbReference type="SAM" id="MobiDB-lite"/>
    </source>
</evidence>
<accession>A0A7X0HN75</accession>
<dbReference type="Proteomes" id="UP000540423">
    <property type="component" value="Unassembled WGS sequence"/>
</dbReference>
<gene>
    <name evidence="2" type="ORF">HNQ79_005974</name>
</gene>
<feature type="region of interest" description="Disordered" evidence="1">
    <location>
        <begin position="41"/>
        <end position="107"/>
    </location>
</feature>
<evidence type="ECO:0000313" key="3">
    <source>
        <dbReference type="Proteomes" id="UP000540423"/>
    </source>
</evidence>
<protein>
    <submittedName>
        <fullName evidence="2">Uncharacterized protein</fullName>
    </submittedName>
</protein>
<reference evidence="2 3" key="1">
    <citation type="submission" date="2020-08" db="EMBL/GenBank/DDBJ databases">
        <title>Genomic Encyclopedia of Type Strains, Phase IV (KMG-IV): sequencing the most valuable type-strain genomes for metagenomic binning, comparative biology and taxonomic classification.</title>
        <authorList>
            <person name="Goeker M."/>
        </authorList>
    </citation>
    <scope>NUCLEOTIDE SEQUENCE [LARGE SCALE GENOMIC DNA]</scope>
    <source>
        <strain evidence="2 3">DSM 40141</strain>
    </source>
</reference>